<dbReference type="InterPro" id="IPR024078">
    <property type="entry name" value="LmbE-like_dom_sf"/>
</dbReference>
<dbReference type="SUPFAM" id="SSF102588">
    <property type="entry name" value="LmbE-like"/>
    <property type="match status" value="1"/>
</dbReference>
<dbReference type="Proteomes" id="UP000657006">
    <property type="component" value="Unassembled WGS sequence"/>
</dbReference>
<name>A0A926DUD6_9FIRM</name>
<dbReference type="GO" id="GO:0016811">
    <property type="term" value="F:hydrolase activity, acting on carbon-nitrogen (but not peptide) bonds, in linear amides"/>
    <property type="evidence" value="ECO:0007669"/>
    <property type="project" value="TreeGrafter"/>
</dbReference>
<dbReference type="PANTHER" id="PTHR12993:SF11">
    <property type="entry name" value="N-ACETYLGLUCOSAMINYL-PHOSPHATIDYLINOSITOL DE-N-ACETYLASE"/>
    <property type="match status" value="1"/>
</dbReference>
<dbReference type="Gene3D" id="3.40.50.10320">
    <property type="entry name" value="LmbE-like"/>
    <property type="match status" value="1"/>
</dbReference>
<dbReference type="InterPro" id="IPR003737">
    <property type="entry name" value="GlcNAc_PI_deacetylase-related"/>
</dbReference>
<organism evidence="1 2">
    <name type="scientific">Bianquea renquensis</name>
    <dbReference type="NCBI Taxonomy" id="2763661"/>
    <lineage>
        <taxon>Bacteria</taxon>
        <taxon>Bacillati</taxon>
        <taxon>Bacillota</taxon>
        <taxon>Clostridia</taxon>
        <taxon>Eubacteriales</taxon>
        <taxon>Bianqueaceae</taxon>
        <taxon>Bianquea</taxon>
    </lineage>
</organism>
<dbReference type="Pfam" id="PF02585">
    <property type="entry name" value="PIG-L"/>
    <property type="match status" value="1"/>
</dbReference>
<dbReference type="RefSeq" id="WP_249289695.1">
    <property type="nucleotide sequence ID" value="NZ_JACRSQ010000010.1"/>
</dbReference>
<reference evidence="1" key="1">
    <citation type="submission" date="2020-08" db="EMBL/GenBank/DDBJ databases">
        <title>Genome public.</title>
        <authorList>
            <person name="Liu C."/>
            <person name="Sun Q."/>
        </authorList>
    </citation>
    <scope>NUCLEOTIDE SEQUENCE</scope>
    <source>
        <strain evidence="1">NSJ-32</strain>
    </source>
</reference>
<evidence type="ECO:0000313" key="1">
    <source>
        <dbReference type="EMBL" id="MBC8543554.1"/>
    </source>
</evidence>
<keyword evidence="2" id="KW-1185">Reference proteome</keyword>
<comment type="caution">
    <text evidence="1">The sequence shown here is derived from an EMBL/GenBank/DDBJ whole genome shotgun (WGS) entry which is preliminary data.</text>
</comment>
<dbReference type="EMBL" id="JACRSQ010000010">
    <property type="protein sequence ID" value="MBC8543554.1"/>
    <property type="molecule type" value="Genomic_DNA"/>
</dbReference>
<accession>A0A926DUD6</accession>
<proteinExistence type="predicted"/>
<protein>
    <submittedName>
        <fullName evidence="1">PIG-L family deacetylase</fullName>
    </submittedName>
</protein>
<dbReference type="AlphaFoldDB" id="A0A926DUD6"/>
<sequence>MNILAFGAHPDDVEEMCFGTLMKYRAQGDTIFIALSTSGNIGSNCHASREEIAAIREKEQLQAAAPLEAKVKFLRFDDEELRDTPETRNAFLNAIRWANPDVILTHSPADTSTDHAATSKLITEVLLVVGAKLVPTAEPPMNKMPALFFWDIPGGFKFEPQVYVDITPMMEQKLAAIACHQSQMAWMEGFLKDEYLDSMRAQSRFRGYQCGCHYAEGFIAFQALGFVADYRLLPR</sequence>
<gene>
    <name evidence="1" type="ORF">H8730_08355</name>
</gene>
<dbReference type="PANTHER" id="PTHR12993">
    <property type="entry name" value="N-ACETYLGLUCOSAMINYL-PHOSPHATIDYLINOSITOL DE-N-ACETYLASE-RELATED"/>
    <property type="match status" value="1"/>
</dbReference>
<evidence type="ECO:0000313" key="2">
    <source>
        <dbReference type="Proteomes" id="UP000657006"/>
    </source>
</evidence>